<evidence type="ECO:0000259" key="11">
    <source>
        <dbReference type="PROSITE" id="PS50166"/>
    </source>
</evidence>
<dbReference type="Pfam" id="PF13513">
    <property type="entry name" value="HEAT_EZ"/>
    <property type="match status" value="1"/>
</dbReference>
<dbReference type="SMART" id="SM00913">
    <property type="entry name" value="IBN_N"/>
    <property type="match status" value="1"/>
</dbReference>
<dbReference type="Pfam" id="PF03810">
    <property type="entry name" value="IBN_N"/>
    <property type="match status" value="1"/>
</dbReference>
<dbReference type="GO" id="GO:0010458">
    <property type="term" value="P:exit from mitosis"/>
    <property type="evidence" value="ECO:0007669"/>
    <property type="project" value="EnsemblFungi"/>
</dbReference>
<evidence type="ECO:0000256" key="3">
    <source>
        <dbReference type="ARBA" id="ARBA00022448"/>
    </source>
</evidence>
<accession>A0A1E3P035</accession>
<dbReference type="SUPFAM" id="SSF48371">
    <property type="entry name" value="ARM repeat"/>
    <property type="match status" value="1"/>
</dbReference>
<dbReference type="GO" id="GO:0008139">
    <property type="term" value="F:nuclear localization sequence binding"/>
    <property type="evidence" value="ECO:0007669"/>
    <property type="project" value="EnsemblFungi"/>
</dbReference>
<feature type="region of interest" description="Disordered" evidence="10">
    <location>
        <begin position="322"/>
        <end position="359"/>
    </location>
</feature>
<feature type="compositionally biased region" description="Acidic residues" evidence="10">
    <location>
        <begin position="347"/>
        <end position="359"/>
    </location>
</feature>
<dbReference type="PROSITE" id="PS50166">
    <property type="entry name" value="IMPORTIN_B_NT"/>
    <property type="match status" value="1"/>
</dbReference>
<dbReference type="STRING" id="683960.A0A1E3P035"/>
<dbReference type="PANTHER" id="PTHR10527">
    <property type="entry name" value="IMPORTIN BETA"/>
    <property type="match status" value="1"/>
</dbReference>
<dbReference type="Gene3D" id="1.25.10.10">
    <property type="entry name" value="Leucine-rich Repeat Variant"/>
    <property type="match status" value="1"/>
</dbReference>
<sequence>MSWEPNPTAIEQLKHILAGTLSPNSHERSQATEALDQAKIQEDFHNYLLFILVNDKSTTSQIRASAGVNLKNDMIKNFNVKTNDYLLENILKGLLDDDPFVRNITGTVITSIFSTLGVAKWPFVLPQLMELSETGNVTSQEGATGALAKICEDSSHILDTDYNGQRPLDFMVPKFIALTGSNSPKVRANALHCLNQIILTKTQSFLVHIDDFLQRLFSLAGDQDPAVRRNVCTAFAYVLEARPDKIAPHLDGCVNYCLHSITTSEDEVALEACEFLLALATSDIPEDLIKPYLPNILPVLLKSMVYSEMDIFLMDNTDDADVEDRDEDIKPTNAKVKDAHNQKNGGGDDEDEEDEDGDYSTEWNLRKCSAATLDVLTSVAPSEVLQISLPILRENIVSEQWPIREAAILAFGAVSEGGIELASQQLPALIPFLVERLQDDESSVRQITCWTLGRYSAWICSEAHKGGLYSNYFIPTFQSIIACSLDKKKMVQESACSSIAQFIENSETDLIQPLAADLVENFKKCFQYYQRKNLVILYDAIQTFVERIELDSGAIEAILPPLLKKWELLSDDDKELWPLLECMSSVAASLGEKFAPYAVQVYERSLRILQHCIEMDKQCKSDPNIQVPEKDFIITSLDLIDGLCQGLGEHSGELINEHLIKLVIECFNDPIDDVRQSAYALLGDIAIYIPNTLGSHIDEVIISIGREIVARNQENFAVCNNATWALGEISLRINLNNYLEKLVGILIDLLKSQAMSTVLENAAITIGRIGISSPEFFSPHLNEFLLDWSAHMMYLEENEEKETAFQGMCNIILTNPTGFNNESLVAFVNTITMYLNPGQKLAEIFHKLLSGYKEMLGDSWTQFLQTIDNGAELTGRYSI</sequence>
<keyword evidence="3" id="KW-0813">Transport</keyword>
<keyword evidence="7" id="KW-0539">Nucleus</keyword>
<keyword evidence="13" id="KW-1185">Reference proteome</keyword>
<dbReference type="InterPro" id="IPR011989">
    <property type="entry name" value="ARM-like"/>
</dbReference>
<evidence type="ECO:0000256" key="7">
    <source>
        <dbReference type="ARBA" id="ARBA00023242"/>
    </source>
</evidence>
<evidence type="ECO:0000313" key="13">
    <source>
        <dbReference type="Proteomes" id="UP000094112"/>
    </source>
</evidence>
<dbReference type="AlphaFoldDB" id="A0A1E3P035"/>
<dbReference type="GO" id="GO:0031267">
    <property type="term" value="F:small GTPase binding"/>
    <property type="evidence" value="ECO:0007669"/>
    <property type="project" value="InterPro"/>
</dbReference>
<proteinExistence type="inferred from homology"/>
<evidence type="ECO:0000313" key="12">
    <source>
        <dbReference type="EMBL" id="ODQ58302.1"/>
    </source>
</evidence>
<dbReference type="Proteomes" id="UP000094112">
    <property type="component" value="Unassembled WGS sequence"/>
</dbReference>
<dbReference type="GO" id="GO:0005934">
    <property type="term" value="C:cellular bud tip"/>
    <property type="evidence" value="ECO:0007669"/>
    <property type="project" value="EnsemblFungi"/>
</dbReference>
<dbReference type="PROSITE" id="PS50077">
    <property type="entry name" value="HEAT_REPEAT"/>
    <property type="match status" value="1"/>
</dbReference>
<organism evidence="12 13">
    <name type="scientific">Wickerhamomyces anomalus (strain ATCC 58044 / CBS 1984 / NCYC 433 / NRRL Y-366-8)</name>
    <name type="common">Yeast</name>
    <name type="synonym">Hansenula anomala</name>
    <dbReference type="NCBI Taxonomy" id="683960"/>
    <lineage>
        <taxon>Eukaryota</taxon>
        <taxon>Fungi</taxon>
        <taxon>Dikarya</taxon>
        <taxon>Ascomycota</taxon>
        <taxon>Saccharomycotina</taxon>
        <taxon>Saccharomycetes</taxon>
        <taxon>Phaffomycetales</taxon>
        <taxon>Wickerhamomycetaceae</taxon>
        <taxon>Wickerhamomyces</taxon>
    </lineage>
</organism>
<evidence type="ECO:0000256" key="4">
    <source>
        <dbReference type="ARBA" id="ARBA00022490"/>
    </source>
</evidence>
<dbReference type="GO" id="GO:0034399">
    <property type="term" value="C:nuclear periphery"/>
    <property type="evidence" value="ECO:0007669"/>
    <property type="project" value="EnsemblFungi"/>
</dbReference>
<keyword evidence="6" id="KW-0653">Protein transport</keyword>
<dbReference type="GO" id="GO:0005829">
    <property type="term" value="C:cytosol"/>
    <property type="evidence" value="ECO:0007669"/>
    <property type="project" value="EnsemblFungi"/>
</dbReference>
<evidence type="ECO:0000256" key="10">
    <source>
        <dbReference type="SAM" id="MobiDB-lite"/>
    </source>
</evidence>
<evidence type="ECO:0000256" key="6">
    <source>
        <dbReference type="ARBA" id="ARBA00022927"/>
    </source>
</evidence>
<name>A0A1E3P035_WICAA</name>
<dbReference type="InterPro" id="IPR016024">
    <property type="entry name" value="ARM-type_fold"/>
</dbReference>
<dbReference type="OrthoDB" id="951172at2759"/>
<evidence type="ECO:0000256" key="9">
    <source>
        <dbReference type="PROSITE-ProRule" id="PRU00103"/>
    </source>
</evidence>
<gene>
    <name evidence="12" type="ORF">WICANDRAFT_70236</name>
</gene>
<feature type="repeat" description="HEAT" evidence="9">
    <location>
        <begin position="429"/>
        <end position="465"/>
    </location>
</feature>
<evidence type="ECO:0000256" key="1">
    <source>
        <dbReference type="ARBA" id="ARBA00004123"/>
    </source>
</evidence>
<dbReference type="InterPro" id="IPR021133">
    <property type="entry name" value="HEAT_type_2"/>
</dbReference>
<dbReference type="RefSeq" id="XP_019037509.1">
    <property type="nucleotide sequence ID" value="XM_019184197.1"/>
</dbReference>
<protein>
    <recommendedName>
        <fullName evidence="11">Importin N-terminal domain-containing protein</fullName>
    </recommendedName>
</protein>
<evidence type="ECO:0000256" key="2">
    <source>
        <dbReference type="ARBA" id="ARBA00004496"/>
    </source>
</evidence>
<dbReference type="FunFam" id="1.25.10.10:FF:000028">
    <property type="entry name" value="Transportin-1 isoform 1"/>
    <property type="match status" value="1"/>
</dbReference>
<comment type="subcellular location">
    <subcellularLocation>
        <location evidence="2">Cytoplasm</location>
    </subcellularLocation>
    <subcellularLocation>
        <location evidence="1">Nucleus</location>
    </subcellularLocation>
</comment>
<dbReference type="GO" id="GO:0005935">
    <property type="term" value="C:cellular bud neck"/>
    <property type="evidence" value="ECO:0007669"/>
    <property type="project" value="EnsemblFungi"/>
</dbReference>
<feature type="domain" description="Importin N-terminal" evidence="11">
    <location>
        <begin position="31"/>
        <end position="114"/>
    </location>
</feature>
<dbReference type="EMBL" id="KV454212">
    <property type="protein sequence ID" value="ODQ58302.1"/>
    <property type="molecule type" value="Genomic_DNA"/>
</dbReference>
<keyword evidence="5" id="KW-0677">Repeat</keyword>
<dbReference type="GO" id="GO:0006606">
    <property type="term" value="P:protein import into nucleus"/>
    <property type="evidence" value="ECO:0007669"/>
    <property type="project" value="EnsemblFungi"/>
</dbReference>
<evidence type="ECO:0000256" key="5">
    <source>
        <dbReference type="ARBA" id="ARBA00022737"/>
    </source>
</evidence>
<dbReference type="InterPro" id="IPR040122">
    <property type="entry name" value="Importin_beta"/>
</dbReference>
<reference evidence="12 13" key="1">
    <citation type="journal article" date="2016" name="Proc. Natl. Acad. Sci. U.S.A.">
        <title>Comparative genomics of biotechnologically important yeasts.</title>
        <authorList>
            <person name="Riley R."/>
            <person name="Haridas S."/>
            <person name="Wolfe K.H."/>
            <person name="Lopes M.R."/>
            <person name="Hittinger C.T."/>
            <person name="Goeker M."/>
            <person name="Salamov A.A."/>
            <person name="Wisecaver J.H."/>
            <person name="Long T.M."/>
            <person name="Calvey C.H."/>
            <person name="Aerts A.L."/>
            <person name="Barry K.W."/>
            <person name="Choi C."/>
            <person name="Clum A."/>
            <person name="Coughlan A.Y."/>
            <person name="Deshpande S."/>
            <person name="Douglass A.P."/>
            <person name="Hanson S.J."/>
            <person name="Klenk H.-P."/>
            <person name="LaButti K.M."/>
            <person name="Lapidus A."/>
            <person name="Lindquist E.A."/>
            <person name="Lipzen A.M."/>
            <person name="Meier-Kolthoff J.P."/>
            <person name="Ohm R.A."/>
            <person name="Otillar R.P."/>
            <person name="Pangilinan J.L."/>
            <person name="Peng Y."/>
            <person name="Rokas A."/>
            <person name="Rosa C.A."/>
            <person name="Scheuner C."/>
            <person name="Sibirny A.A."/>
            <person name="Slot J.C."/>
            <person name="Stielow J.B."/>
            <person name="Sun H."/>
            <person name="Kurtzman C.P."/>
            <person name="Blackwell M."/>
            <person name="Grigoriev I.V."/>
            <person name="Jeffries T.W."/>
        </authorList>
    </citation>
    <scope>NUCLEOTIDE SEQUENCE [LARGE SCALE GENOMIC DNA]</scope>
    <source>
        <strain evidence="13">ATCC 58044 / CBS 1984 / NCYC 433 / NRRL Y-366-8</strain>
    </source>
</reference>
<dbReference type="GeneID" id="30201443"/>
<keyword evidence="4" id="KW-0963">Cytoplasm</keyword>
<dbReference type="InterPro" id="IPR001494">
    <property type="entry name" value="Importin-beta_N"/>
</dbReference>
<feature type="compositionally biased region" description="Basic and acidic residues" evidence="10">
    <location>
        <begin position="327"/>
        <end position="341"/>
    </location>
</feature>
<comment type="similarity">
    <text evidence="8">Belongs to the importin beta family. Importin beta-2 subfamily.</text>
</comment>
<evidence type="ECO:0000256" key="8">
    <source>
        <dbReference type="ARBA" id="ARBA00038423"/>
    </source>
</evidence>